<name>A0A381PK66_9ZZZZ</name>
<dbReference type="AlphaFoldDB" id="A0A381PK66"/>
<evidence type="ECO:0000313" key="2">
    <source>
        <dbReference type="EMBL" id="SUZ66994.1"/>
    </source>
</evidence>
<dbReference type="PANTHER" id="PTHR21310">
    <property type="entry name" value="AMINOGLYCOSIDE PHOSPHOTRANSFERASE-RELATED-RELATED"/>
    <property type="match status" value="1"/>
</dbReference>
<gene>
    <name evidence="2" type="ORF">METZ01_LOCUS19848</name>
</gene>
<dbReference type="InterPro" id="IPR011009">
    <property type="entry name" value="Kinase-like_dom_sf"/>
</dbReference>
<organism evidence="2">
    <name type="scientific">marine metagenome</name>
    <dbReference type="NCBI Taxonomy" id="408172"/>
    <lineage>
        <taxon>unclassified sequences</taxon>
        <taxon>metagenomes</taxon>
        <taxon>ecological metagenomes</taxon>
    </lineage>
</organism>
<dbReference type="EMBL" id="UINC01000999">
    <property type="protein sequence ID" value="SUZ66994.1"/>
    <property type="molecule type" value="Genomic_DNA"/>
</dbReference>
<evidence type="ECO:0000259" key="1">
    <source>
        <dbReference type="Pfam" id="PF01636"/>
    </source>
</evidence>
<dbReference type="InterPro" id="IPR051678">
    <property type="entry name" value="AGP_Transferase"/>
</dbReference>
<dbReference type="SUPFAM" id="SSF56112">
    <property type="entry name" value="Protein kinase-like (PK-like)"/>
    <property type="match status" value="1"/>
</dbReference>
<accession>A0A381PK66</accession>
<dbReference type="Pfam" id="PF01636">
    <property type="entry name" value="APH"/>
    <property type="match status" value="1"/>
</dbReference>
<dbReference type="CDD" id="cd05154">
    <property type="entry name" value="ACAD10_11_N-like"/>
    <property type="match status" value="1"/>
</dbReference>
<dbReference type="PANTHER" id="PTHR21310:SF40">
    <property type="entry name" value="AMINOGLYCOSIDE PHOSPHOTRANSFERASE DOMAIN-CONTAINING PROTEIN-RELATED"/>
    <property type="match status" value="1"/>
</dbReference>
<dbReference type="InterPro" id="IPR002575">
    <property type="entry name" value="Aminoglycoside_PTrfase"/>
</dbReference>
<feature type="domain" description="Aminoglycoside phosphotransferase" evidence="1">
    <location>
        <begin position="46"/>
        <end position="256"/>
    </location>
</feature>
<proteinExistence type="predicted"/>
<sequence>MEKRMELEELEQRLDPFCRNHYEDDSISVCDVFQMPGHAGFSYGFSVKTSDSIDRWYIRLPPPNVKLQGTADVLRQVAALNALPDEIPHCRVKWSGDDLQWFDRPYFIVLQLEGDVVGQDNNAWVAKLDEAVRIDMALQAVKALAAIHKVDPGKAEYLGNPVSLEDDVNRWDRFVKKAADPWRLELVPEVKRLLLEQLPCSTPVGIFHGDFQWSNLFYSKRGELKAVIDWELVGIGATLNDVGWFATFNDPEAWADIAHRNRYMPRADKLIAMYREAWGSELPDINWFRALAAYKFAIITGFNLMLHRRGKRNDPLWETSKHSMESLLQRAHTLLS</sequence>
<dbReference type="InterPro" id="IPR041726">
    <property type="entry name" value="ACAD10_11_N"/>
</dbReference>
<protein>
    <recommendedName>
        <fullName evidence="1">Aminoglycoside phosphotransferase domain-containing protein</fullName>
    </recommendedName>
</protein>
<reference evidence="2" key="1">
    <citation type="submission" date="2018-05" db="EMBL/GenBank/DDBJ databases">
        <authorList>
            <person name="Lanie J.A."/>
            <person name="Ng W.-L."/>
            <person name="Kazmierczak K.M."/>
            <person name="Andrzejewski T.M."/>
            <person name="Davidsen T.M."/>
            <person name="Wayne K.J."/>
            <person name="Tettelin H."/>
            <person name="Glass J.I."/>
            <person name="Rusch D."/>
            <person name="Podicherti R."/>
            <person name="Tsui H.-C.T."/>
            <person name="Winkler M.E."/>
        </authorList>
    </citation>
    <scope>NUCLEOTIDE SEQUENCE</scope>
</reference>
<dbReference type="Gene3D" id="3.90.1200.10">
    <property type="match status" value="1"/>
</dbReference>